<organism evidence="11 12">
    <name type="scientific">Autumnicola tepida</name>
    <dbReference type="NCBI Taxonomy" id="3075595"/>
    <lineage>
        <taxon>Bacteria</taxon>
        <taxon>Pseudomonadati</taxon>
        <taxon>Bacteroidota</taxon>
        <taxon>Flavobacteriia</taxon>
        <taxon>Flavobacteriales</taxon>
        <taxon>Flavobacteriaceae</taxon>
        <taxon>Autumnicola</taxon>
    </lineage>
</organism>
<dbReference type="PANTHER" id="PTHR11920">
    <property type="entry name" value="GUANYLYL CYCLASE"/>
    <property type="match status" value="1"/>
</dbReference>
<dbReference type="InterPro" id="IPR029787">
    <property type="entry name" value="Nucleotide_cyclase"/>
</dbReference>
<proteinExistence type="inferred from homology"/>
<accession>A0ABU3CAU1</accession>
<evidence type="ECO:0000256" key="1">
    <source>
        <dbReference type="ARBA" id="ARBA00004370"/>
    </source>
</evidence>
<evidence type="ECO:0000313" key="12">
    <source>
        <dbReference type="Proteomes" id="UP001262889"/>
    </source>
</evidence>
<keyword evidence="2 9" id="KW-0812">Transmembrane</keyword>
<feature type="transmembrane region" description="Helical" evidence="9">
    <location>
        <begin position="352"/>
        <end position="371"/>
    </location>
</feature>
<dbReference type="RefSeq" id="WP_311535076.1">
    <property type="nucleotide sequence ID" value="NZ_JAVRHQ010000013.1"/>
</dbReference>
<evidence type="ECO:0000256" key="3">
    <source>
        <dbReference type="ARBA" id="ARBA00022741"/>
    </source>
</evidence>
<dbReference type="EMBL" id="JAVRHQ010000013">
    <property type="protein sequence ID" value="MDT0643454.1"/>
    <property type="molecule type" value="Genomic_DNA"/>
</dbReference>
<comment type="subcellular location">
    <subcellularLocation>
        <location evidence="1">Membrane</location>
    </subcellularLocation>
</comment>
<gene>
    <name evidence="11" type="ORF">RM553_11485</name>
</gene>
<dbReference type="Gene3D" id="3.30.70.1230">
    <property type="entry name" value="Nucleotide cyclase"/>
    <property type="match status" value="1"/>
</dbReference>
<dbReference type="PROSITE" id="PS50125">
    <property type="entry name" value="GUANYLATE_CYCLASE_2"/>
    <property type="match status" value="1"/>
</dbReference>
<dbReference type="InterPro" id="IPR011990">
    <property type="entry name" value="TPR-like_helical_dom_sf"/>
</dbReference>
<dbReference type="InterPro" id="IPR018297">
    <property type="entry name" value="A/G_cyclase_CS"/>
</dbReference>
<keyword evidence="4 9" id="KW-1133">Transmembrane helix</keyword>
<keyword evidence="6 8" id="KW-0456">Lyase</keyword>
<dbReference type="PROSITE" id="PS00452">
    <property type="entry name" value="GUANYLATE_CYCLASE_1"/>
    <property type="match status" value="1"/>
</dbReference>
<evidence type="ECO:0000256" key="9">
    <source>
        <dbReference type="SAM" id="Phobius"/>
    </source>
</evidence>
<dbReference type="CDD" id="cd07302">
    <property type="entry name" value="CHD"/>
    <property type="match status" value="1"/>
</dbReference>
<dbReference type="InterPro" id="IPR001054">
    <property type="entry name" value="A/G_cyclase"/>
</dbReference>
<keyword evidence="7" id="KW-0802">TPR repeat</keyword>
<evidence type="ECO:0000256" key="6">
    <source>
        <dbReference type="ARBA" id="ARBA00023239"/>
    </source>
</evidence>
<dbReference type="Gene3D" id="1.25.40.10">
    <property type="entry name" value="Tetratricopeptide repeat domain"/>
    <property type="match status" value="2"/>
</dbReference>
<comment type="caution">
    <text evidence="11">The sequence shown here is derived from an EMBL/GenBank/DDBJ whole genome shotgun (WGS) entry which is preliminary data.</text>
</comment>
<evidence type="ECO:0000313" key="11">
    <source>
        <dbReference type="EMBL" id="MDT0643454.1"/>
    </source>
</evidence>
<dbReference type="SMART" id="SM00044">
    <property type="entry name" value="CYCc"/>
    <property type="match status" value="1"/>
</dbReference>
<dbReference type="InterPro" id="IPR019734">
    <property type="entry name" value="TPR_rpt"/>
</dbReference>
<feature type="repeat" description="TPR" evidence="7">
    <location>
        <begin position="81"/>
        <end position="114"/>
    </location>
</feature>
<comment type="similarity">
    <text evidence="8">Belongs to the adenylyl cyclase class-4/guanylyl cyclase family.</text>
</comment>
<reference evidence="11 12" key="1">
    <citation type="submission" date="2023-09" db="EMBL/GenBank/DDBJ databases">
        <authorList>
            <person name="Rey-Velasco X."/>
        </authorList>
    </citation>
    <scope>NUCLEOTIDE SEQUENCE [LARGE SCALE GENOMIC DNA]</scope>
    <source>
        <strain evidence="11 12">F363</strain>
    </source>
</reference>
<dbReference type="SMART" id="SM00028">
    <property type="entry name" value="TPR"/>
    <property type="match status" value="5"/>
</dbReference>
<feature type="domain" description="Guanylate cyclase" evidence="10">
    <location>
        <begin position="422"/>
        <end position="552"/>
    </location>
</feature>
<evidence type="ECO:0000256" key="8">
    <source>
        <dbReference type="RuleBase" id="RU000405"/>
    </source>
</evidence>
<dbReference type="SUPFAM" id="SSF55073">
    <property type="entry name" value="Nucleotide cyclase"/>
    <property type="match status" value="1"/>
</dbReference>
<dbReference type="SUPFAM" id="SSF48452">
    <property type="entry name" value="TPR-like"/>
    <property type="match status" value="1"/>
</dbReference>
<keyword evidence="12" id="KW-1185">Reference proteome</keyword>
<dbReference type="Pfam" id="PF00211">
    <property type="entry name" value="Guanylate_cyc"/>
    <property type="match status" value="1"/>
</dbReference>
<name>A0ABU3CAU1_9FLAO</name>
<protein>
    <submittedName>
        <fullName evidence="11">Adenylate/guanylate cyclase domain-containing protein</fullName>
    </submittedName>
</protein>
<evidence type="ECO:0000256" key="7">
    <source>
        <dbReference type="PROSITE-ProRule" id="PRU00339"/>
    </source>
</evidence>
<keyword evidence="3" id="KW-0547">Nucleotide-binding</keyword>
<dbReference type="Pfam" id="PF13424">
    <property type="entry name" value="TPR_12"/>
    <property type="match status" value="1"/>
</dbReference>
<sequence>MHLKEIICFIVFCLFCSAGICQDQKKADSLKNEYNSGNAQSDDLKLLRDIAKNETKPDSSLKYSEILITHALADSNNIMIYDGFMQKGAALNMKGDYDRALEAFFRAMDYAKKSENKNNEASCYIAIGNVYSLNENASNAGYYYKKGLEIFRKGKDSLLLGKALYNAGDEFLRINELETAREYTREAAAIFENKQFFMGRAYCLGNLGRIFAKSGNDVEAEKYLNSAINLLEDFGDYNAISEFLTYMADIYLEKGNKERALEYAARSLDLAKRYGLKDQISESNLKLSQLYEATGDSAKSYKYFKNYVTFRDSVTNLESVRKMADLRTNFEVSQKQAEVDLLHQQRRYQKNIVIAACIALILFMLLAVGLYRRNIFIRRTNLIIEREKNRSDHLLLNILPEETAAELKNSGKVKAKKFEKVSVLFTDFKGFTNYAEHLSPEELVESVDFYFSHFDKIIEKHGLEKIKTLGDSYMCAAGVPFPVEDHAEKLIAAGLEMLDFVSKVKQENPKGGTWFEMRVGINSGPVIAGVVGRKKFAYDIWGDTVNIASRMEACSEAGKLNISENTYNLIKDRYNCEYRGEIEVKNKGRMKMYFVKKG</sequence>
<evidence type="ECO:0000256" key="5">
    <source>
        <dbReference type="ARBA" id="ARBA00023136"/>
    </source>
</evidence>
<evidence type="ECO:0000256" key="4">
    <source>
        <dbReference type="ARBA" id="ARBA00022989"/>
    </source>
</evidence>
<evidence type="ECO:0000259" key="10">
    <source>
        <dbReference type="PROSITE" id="PS50125"/>
    </source>
</evidence>
<dbReference type="InterPro" id="IPR050401">
    <property type="entry name" value="Cyclic_nucleotide_synthase"/>
</dbReference>
<dbReference type="Proteomes" id="UP001262889">
    <property type="component" value="Unassembled WGS sequence"/>
</dbReference>
<dbReference type="PROSITE" id="PS50005">
    <property type="entry name" value="TPR"/>
    <property type="match status" value="1"/>
</dbReference>
<dbReference type="PANTHER" id="PTHR11920:SF335">
    <property type="entry name" value="GUANYLATE CYCLASE"/>
    <property type="match status" value="1"/>
</dbReference>
<evidence type="ECO:0000256" key="2">
    <source>
        <dbReference type="ARBA" id="ARBA00022692"/>
    </source>
</evidence>
<keyword evidence="5 9" id="KW-0472">Membrane</keyword>